<evidence type="ECO:0000313" key="2">
    <source>
        <dbReference type="EMBL" id="EFX78462.1"/>
    </source>
</evidence>
<gene>
    <name evidence="2" type="ORF">DAPPUDRAFT_246231</name>
</gene>
<protein>
    <submittedName>
        <fullName evidence="2">Uncharacterized protein</fullName>
    </submittedName>
</protein>
<organism evidence="2 3">
    <name type="scientific">Daphnia pulex</name>
    <name type="common">Water flea</name>
    <dbReference type="NCBI Taxonomy" id="6669"/>
    <lineage>
        <taxon>Eukaryota</taxon>
        <taxon>Metazoa</taxon>
        <taxon>Ecdysozoa</taxon>
        <taxon>Arthropoda</taxon>
        <taxon>Crustacea</taxon>
        <taxon>Branchiopoda</taxon>
        <taxon>Diplostraca</taxon>
        <taxon>Cladocera</taxon>
        <taxon>Anomopoda</taxon>
        <taxon>Daphniidae</taxon>
        <taxon>Daphnia</taxon>
    </lineage>
</organism>
<dbReference type="Proteomes" id="UP000000305">
    <property type="component" value="Unassembled WGS sequence"/>
</dbReference>
<feature type="compositionally biased region" description="Polar residues" evidence="1">
    <location>
        <begin position="25"/>
        <end position="35"/>
    </location>
</feature>
<evidence type="ECO:0000256" key="1">
    <source>
        <dbReference type="SAM" id="MobiDB-lite"/>
    </source>
</evidence>
<sequence length="89" mass="9345">MAKLLCFGGGGARNMQHGSALEDTTAATERGQSATDLPGQNRGRKHEGEGIVGTENRKRQVFQDVLCGGGCILTVIDTWTAASSCLHLS</sequence>
<dbReference type="EMBL" id="GL732557">
    <property type="protein sequence ID" value="EFX78462.1"/>
    <property type="molecule type" value="Genomic_DNA"/>
</dbReference>
<reference evidence="2 3" key="1">
    <citation type="journal article" date="2011" name="Science">
        <title>The ecoresponsive genome of Daphnia pulex.</title>
        <authorList>
            <person name="Colbourne J.K."/>
            <person name="Pfrender M.E."/>
            <person name="Gilbert D."/>
            <person name="Thomas W.K."/>
            <person name="Tucker A."/>
            <person name="Oakley T.H."/>
            <person name="Tokishita S."/>
            <person name="Aerts A."/>
            <person name="Arnold G.J."/>
            <person name="Basu M.K."/>
            <person name="Bauer D.J."/>
            <person name="Caceres C.E."/>
            <person name="Carmel L."/>
            <person name="Casola C."/>
            <person name="Choi J.H."/>
            <person name="Detter J.C."/>
            <person name="Dong Q."/>
            <person name="Dusheyko S."/>
            <person name="Eads B.D."/>
            <person name="Frohlich T."/>
            <person name="Geiler-Samerotte K.A."/>
            <person name="Gerlach D."/>
            <person name="Hatcher P."/>
            <person name="Jogdeo S."/>
            <person name="Krijgsveld J."/>
            <person name="Kriventseva E.V."/>
            <person name="Kultz D."/>
            <person name="Laforsch C."/>
            <person name="Lindquist E."/>
            <person name="Lopez J."/>
            <person name="Manak J.R."/>
            <person name="Muller J."/>
            <person name="Pangilinan J."/>
            <person name="Patwardhan R.P."/>
            <person name="Pitluck S."/>
            <person name="Pritham E.J."/>
            <person name="Rechtsteiner A."/>
            <person name="Rho M."/>
            <person name="Rogozin I.B."/>
            <person name="Sakarya O."/>
            <person name="Salamov A."/>
            <person name="Schaack S."/>
            <person name="Shapiro H."/>
            <person name="Shiga Y."/>
            <person name="Skalitzky C."/>
            <person name="Smith Z."/>
            <person name="Souvorov A."/>
            <person name="Sung W."/>
            <person name="Tang Z."/>
            <person name="Tsuchiya D."/>
            <person name="Tu H."/>
            <person name="Vos H."/>
            <person name="Wang M."/>
            <person name="Wolf Y.I."/>
            <person name="Yamagata H."/>
            <person name="Yamada T."/>
            <person name="Ye Y."/>
            <person name="Shaw J.R."/>
            <person name="Andrews J."/>
            <person name="Crease T.J."/>
            <person name="Tang H."/>
            <person name="Lucas S.M."/>
            <person name="Robertson H.M."/>
            <person name="Bork P."/>
            <person name="Koonin E.V."/>
            <person name="Zdobnov E.M."/>
            <person name="Grigoriev I.V."/>
            <person name="Lynch M."/>
            <person name="Boore J.L."/>
        </authorList>
    </citation>
    <scope>NUCLEOTIDE SEQUENCE [LARGE SCALE GENOMIC DNA]</scope>
</reference>
<accession>E9GPX5</accession>
<dbReference type="HOGENOM" id="CLU_2457054_0_0_1"/>
<evidence type="ECO:0000313" key="3">
    <source>
        <dbReference type="Proteomes" id="UP000000305"/>
    </source>
</evidence>
<feature type="region of interest" description="Disordered" evidence="1">
    <location>
        <begin position="9"/>
        <end position="53"/>
    </location>
</feature>
<dbReference type="AlphaFoldDB" id="E9GPX5"/>
<dbReference type="KEGG" id="dpx:DAPPUDRAFT_246231"/>
<name>E9GPX5_DAPPU</name>
<dbReference type="InParanoid" id="E9GPX5"/>
<keyword evidence="3" id="KW-1185">Reference proteome</keyword>
<proteinExistence type="predicted"/>